<dbReference type="GO" id="GO:0043190">
    <property type="term" value="C:ATP-binding cassette (ABC) transporter complex"/>
    <property type="evidence" value="ECO:0007669"/>
    <property type="project" value="InterPro"/>
</dbReference>
<dbReference type="Pfam" id="PF00496">
    <property type="entry name" value="SBP_bac_5"/>
    <property type="match status" value="1"/>
</dbReference>
<dbReference type="PIRSF" id="PIRSF002741">
    <property type="entry name" value="MppA"/>
    <property type="match status" value="1"/>
</dbReference>
<evidence type="ECO:0000256" key="3">
    <source>
        <dbReference type="SAM" id="Phobius"/>
    </source>
</evidence>
<dbReference type="AlphaFoldDB" id="A0A158HEL9"/>
<feature type="transmembrane region" description="Helical" evidence="3">
    <location>
        <begin position="25"/>
        <end position="49"/>
    </location>
</feature>
<protein>
    <submittedName>
        <fullName evidence="5">Extracellular solute-binding protein</fullName>
    </submittedName>
</protein>
<evidence type="ECO:0000256" key="1">
    <source>
        <dbReference type="ARBA" id="ARBA00005695"/>
    </source>
</evidence>
<dbReference type="Proteomes" id="UP000054683">
    <property type="component" value="Unassembled WGS sequence"/>
</dbReference>
<dbReference type="InterPro" id="IPR030678">
    <property type="entry name" value="Peptide/Ni-bd"/>
</dbReference>
<comment type="similarity">
    <text evidence="1">Belongs to the bacterial solute-binding protein 5 family.</text>
</comment>
<dbReference type="InterPro" id="IPR019546">
    <property type="entry name" value="TAT_signal_bac_arc"/>
</dbReference>
<organism evidence="5 6">
    <name type="scientific">Caballeronia udeis</name>
    <dbReference type="NCBI Taxonomy" id="1232866"/>
    <lineage>
        <taxon>Bacteria</taxon>
        <taxon>Pseudomonadati</taxon>
        <taxon>Pseudomonadota</taxon>
        <taxon>Betaproteobacteria</taxon>
        <taxon>Burkholderiales</taxon>
        <taxon>Burkholderiaceae</taxon>
        <taxon>Caballeronia</taxon>
    </lineage>
</organism>
<name>A0A158HEL9_9BURK</name>
<evidence type="ECO:0000313" key="6">
    <source>
        <dbReference type="Proteomes" id="UP000054683"/>
    </source>
</evidence>
<dbReference type="GO" id="GO:0015833">
    <property type="term" value="P:peptide transport"/>
    <property type="evidence" value="ECO:0007669"/>
    <property type="project" value="TreeGrafter"/>
</dbReference>
<evidence type="ECO:0000256" key="2">
    <source>
        <dbReference type="ARBA" id="ARBA00022729"/>
    </source>
</evidence>
<dbReference type="PROSITE" id="PS51318">
    <property type="entry name" value="TAT"/>
    <property type="match status" value="1"/>
</dbReference>
<dbReference type="Gene3D" id="3.10.105.10">
    <property type="entry name" value="Dipeptide-binding Protein, Domain 3"/>
    <property type="match status" value="1"/>
</dbReference>
<dbReference type="OrthoDB" id="9801799at2"/>
<dbReference type="GO" id="GO:0030288">
    <property type="term" value="C:outer membrane-bounded periplasmic space"/>
    <property type="evidence" value="ECO:0007669"/>
    <property type="project" value="UniProtKB-ARBA"/>
</dbReference>
<dbReference type="NCBIfam" id="TIGR01409">
    <property type="entry name" value="TAT_signal_seq"/>
    <property type="match status" value="1"/>
</dbReference>
<feature type="domain" description="Solute-binding protein family 5" evidence="4">
    <location>
        <begin position="101"/>
        <end position="447"/>
    </location>
</feature>
<sequence length="532" mass="58792">MKPFDDQGDLFDLPRRDHQLNRRKFLQGVAALGASAGLGLIVPASALAATQPKRGGLLKLGMGGGNTTDSIDPTLLPDWVPLNQAYMLMNGLVEIDAKMHVQPELLESWEAKPGAAEWILKVRKGVVFHNGKTLDADDVIYSINLHRGDASKSAIKSSLEDVTEITKIDPLQISMKLKSGNADLPYLLSDYHLLVVPNGFRDWSHPIGTGPFVFGEFTPGVRSLFKRNPHYWKPDAAYVDAVELIVINDATARTNALISGQVHAINRVDFKTVDLLKRSPAVNIVRSAGGQHFTFLMDCAASPFADNNVRLAVKYGIDRQKQLTTILRGYGSIGNDHPIPKTDRFHAADLPQHAYDPDKSKFYLKKAGLSELKVELSTSDAAFAGAVDSAALFQGECAPAGIQLSIRRQPADSYWDKVWMQAPFCMGYWGGRPTADQMLSTAYKSDAKWNDTHWRDPKFDALLLQARAMLDDTKRRELYREMQSMVSDNGGAMIPLFADYIDATSSKLQGATPHPLFNFMGGRLAEYVWLES</sequence>
<gene>
    <name evidence="5" type="ORF">AWB69_04285</name>
</gene>
<proteinExistence type="inferred from homology"/>
<reference evidence="5 6" key="1">
    <citation type="submission" date="2016-01" db="EMBL/GenBank/DDBJ databases">
        <authorList>
            <person name="Oliw E.H."/>
        </authorList>
    </citation>
    <scope>NUCLEOTIDE SEQUENCE [LARGE SCALE GENOMIC DNA]</scope>
    <source>
        <strain evidence="5">LMG 27134</strain>
    </source>
</reference>
<dbReference type="EMBL" id="FCOK02000029">
    <property type="protein sequence ID" value="SAL42411.1"/>
    <property type="molecule type" value="Genomic_DNA"/>
</dbReference>
<keyword evidence="3" id="KW-0812">Transmembrane</keyword>
<dbReference type="CDD" id="cd08503">
    <property type="entry name" value="PBP2_NikA_DppA_OppA_like_17"/>
    <property type="match status" value="1"/>
</dbReference>
<evidence type="ECO:0000313" key="5">
    <source>
        <dbReference type="EMBL" id="SAL42411.1"/>
    </source>
</evidence>
<dbReference type="Gene3D" id="3.90.76.10">
    <property type="entry name" value="Dipeptide-binding Protein, Domain 1"/>
    <property type="match status" value="1"/>
</dbReference>
<dbReference type="InterPro" id="IPR039424">
    <property type="entry name" value="SBP_5"/>
</dbReference>
<dbReference type="InterPro" id="IPR006311">
    <property type="entry name" value="TAT_signal"/>
</dbReference>
<dbReference type="RefSeq" id="WP_062088182.1">
    <property type="nucleotide sequence ID" value="NZ_FCOK02000029.1"/>
</dbReference>
<dbReference type="GO" id="GO:1904680">
    <property type="term" value="F:peptide transmembrane transporter activity"/>
    <property type="evidence" value="ECO:0007669"/>
    <property type="project" value="TreeGrafter"/>
</dbReference>
<evidence type="ECO:0000259" key="4">
    <source>
        <dbReference type="Pfam" id="PF00496"/>
    </source>
</evidence>
<accession>A0A158HEL9</accession>
<dbReference type="InterPro" id="IPR000914">
    <property type="entry name" value="SBP_5_dom"/>
</dbReference>
<keyword evidence="3" id="KW-1133">Transmembrane helix</keyword>
<dbReference type="PANTHER" id="PTHR30290">
    <property type="entry name" value="PERIPLASMIC BINDING COMPONENT OF ABC TRANSPORTER"/>
    <property type="match status" value="1"/>
</dbReference>
<keyword evidence="3" id="KW-0472">Membrane</keyword>
<keyword evidence="2" id="KW-0732">Signal</keyword>
<dbReference type="Gene3D" id="3.40.190.10">
    <property type="entry name" value="Periplasmic binding protein-like II"/>
    <property type="match status" value="1"/>
</dbReference>
<dbReference type="PANTHER" id="PTHR30290:SF38">
    <property type="entry name" value="D,D-DIPEPTIDE-BINDING PERIPLASMIC PROTEIN DDPA-RELATED"/>
    <property type="match status" value="1"/>
</dbReference>
<dbReference type="SUPFAM" id="SSF53850">
    <property type="entry name" value="Periplasmic binding protein-like II"/>
    <property type="match status" value="1"/>
</dbReference>